<keyword evidence="3 4" id="KW-0648">Protein biosynthesis</keyword>
<evidence type="ECO:0000313" key="12">
    <source>
        <dbReference type="Proteomes" id="UP000315534"/>
    </source>
</evidence>
<dbReference type="PANTHER" id="PTHR10938:SF0">
    <property type="entry name" value="TRANSLATION INITIATION FACTOR IF-3, MITOCHONDRIAL"/>
    <property type="match status" value="1"/>
</dbReference>
<dbReference type="AlphaFoldDB" id="A0A523UV65"/>
<dbReference type="InterPro" id="IPR036787">
    <property type="entry name" value="T_IF-3_N_sf"/>
</dbReference>
<dbReference type="GO" id="GO:0043022">
    <property type="term" value="F:ribosome binding"/>
    <property type="evidence" value="ECO:0007669"/>
    <property type="project" value="UniProtKB-ARBA"/>
</dbReference>
<dbReference type="EMBL" id="SOJN01000063">
    <property type="protein sequence ID" value="TET46181.1"/>
    <property type="molecule type" value="Genomic_DNA"/>
</dbReference>
<protein>
    <recommendedName>
        <fullName evidence="4 5">Translation initiation factor IF-3</fullName>
    </recommendedName>
</protein>
<accession>A0A523UV65</accession>
<evidence type="ECO:0000256" key="2">
    <source>
        <dbReference type="ARBA" id="ARBA00022540"/>
    </source>
</evidence>
<dbReference type="Gene3D" id="3.10.20.80">
    <property type="entry name" value="Translation initiation factor 3 (IF-3), N-terminal domain"/>
    <property type="match status" value="1"/>
</dbReference>
<dbReference type="SUPFAM" id="SSF55200">
    <property type="entry name" value="Translation initiation factor IF3, C-terminal domain"/>
    <property type="match status" value="1"/>
</dbReference>
<evidence type="ECO:0000259" key="8">
    <source>
        <dbReference type="Pfam" id="PF05198"/>
    </source>
</evidence>
<dbReference type="InterPro" id="IPR019814">
    <property type="entry name" value="Translation_initiation_fac_3_N"/>
</dbReference>
<dbReference type="Proteomes" id="UP000315525">
    <property type="component" value="Unassembled WGS sequence"/>
</dbReference>
<dbReference type="InterPro" id="IPR036788">
    <property type="entry name" value="T_IF-3_C_sf"/>
</dbReference>
<dbReference type="GO" id="GO:0003743">
    <property type="term" value="F:translation initiation factor activity"/>
    <property type="evidence" value="ECO:0007669"/>
    <property type="project" value="UniProtKB-UniRule"/>
</dbReference>
<evidence type="ECO:0000256" key="5">
    <source>
        <dbReference type="NCBIfam" id="TIGR00168"/>
    </source>
</evidence>
<evidence type="ECO:0000256" key="6">
    <source>
        <dbReference type="RuleBase" id="RU000646"/>
    </source>
</evidence>
<evidence type="ECO:0000313" key="9">
    <source>
        <dbReference type="EMBL" id="TET46181.1"/>
    </source>
</evidence>
<dbReference type="NCBIfam" id="TIGR00168">
    <property type="entry name" value="infC"/>
    <property type="match status" value="1"/>
</dbReference>
<dbReference type="Pfam" id="PF05198">
    <property type="entry name" value="IF3_N"/>
    <property type="match status" value="1"/>
</dbReference>
<dbReference type="Gene3D" id="3.30.110.10">
    <property type="entry name" value="Translation initiation factor 3 (IF-3), C-terminal domain"/>
    <property type="match status" value="1"/>
</dbReference>
<dbReference type="PROSITE" id="PS00938">
    <property type="entry name" value="IF3"/>
    <property type="match status" value="1"/>
</dbReference>
<sequence>MEKPRVNERIRVPKVRVVGADGVQIGIIDTKDAMARAREAGLDLVEVAPVAEPPVCKIMDFGKYKYEEAKKERAAKRKAHAFHLKELTLRPKIEEHDYQVKLKHLRSFLTAHSKVKITLKFRGREMAHLDLGKKVLDRLVKDSEDLGSVEHPLKVEGKRMIIVLAPKMQKK</sequence>
<evidence type="ECO:0000259" key="7">
    <source>
        <dbReference type="Pfam" id="PF00707"/>
    </source>
</evidence>
<comment type="similarity">
    <text evidence="1 4 6">Belongs to the IF-3 family.</text>
</comment>
<feature type="domain" description="Translation initiation factor 3 C-terminal" evidence="7">
    <location>
        <begin position="83"/>
        <end position="167"/>
    </location>
</feature>
<comment type="subcellular location">
    <subcellularLocation>
        <location evidence="4 6">Cytoplasm</location>
    </subcellularLocation>
</comment>
<comment type="caution">
    <text evidence="9">The sequence shown here is derived from an EMBL/GenBank/DDBJ whole genome shotgun (WGS) entry which is preliminary data.</text>
</comment>
<dbReference type="HAMAP" id="MF_00080">
    <property type="entry name" value="IF_3"/>
    <property type="match status" value="1"/>
</dbReference>
<gene>
    <name evidence="4" type="primary">infC</name>
    <name evidence="10" type="ORF">E3J38_02745</name>
    <name evidence="9" type="ORF">E3J62_04885</name>
</gene>
<proteinExistence type="inferred from homology"/>
<evidence type="ECO:0000256" key="3">
    <source>
        <dbReference type="ARBA" id="ARBA00022917"/>
    </source>
</evidence>
<keyword evidence="2 4" id="KW-0396">Initiation factor</keyword>
<dbReference type="FunFam" id="3.10.20.80:FF:000001">
    <property type="entry name" value="Translation initiation factor IF-3"/>
    <property type="match status" value="1"/>
</dbReference>
<dbReference type="GO" id="GO:0005829">
    <property type="term" value="C:cytosol"/>
    <property type="evidence" value="ECO:0007669"/>
    <property type="project" value="TreeGrafter"/>
</dbReference>
<organism evidence="9 11">
    <name type="scientific">candidate division TA06 bacterium</name>
    <dbReference type="NCBI Taxonomy" id="2250710"/>
    <lineage>
        <taxon>Bacteria</taxon>
        <taxon>Bacteria division TA06</taxon>
    </lineage>
</organism>
<comment type="subunit">
    <text evidence="4 6">Monomer.</text>
</comment>
<dbReference type="SUPFAM" id="SSF54364">
    <property type="entry name" value="Translation initiation factor IF3, N-terminal domain"/>
    <property type="match status" value="1"/>
</dbReference>
<evidence type="ECO:0000256" key="1">
    <source>
        <dbReference type="ARBA" id="ARBA00005439"/>
    </source>
</evidence>
<dbReference type="PANTHER" id="PTHR10938">
    <property type="entry name" value="TRANSLATION INITIATION FACTOR IF-3"/>
    <property type="match status" value="1"/>
</dbReference>
<keyword evidence="4" id="KW-0963">Cytoplasm</keyword>
<dbReference type="GO" id="GO:0016020">
    <property type="term" value="C:membrane"/>
    <property type="evidence" value="ECO:0007669"/>
    <property type="project" value="TreeGrafter"/>
</dbReference>
<evidence type="ECO:0000313" key="10">
    <source>
        <dbReference type="EMBL" id="TET82111.1"/>
    </source>
</evidence>
<dbReference type="FunFam" id="3.30.110.10:FF:000001">
    <property type="entry name" value="Translation initiation factor IF-3"/>
    <property type="match status" value="1"/>
</dbReference>
<dbReference type="Pfam" id="PF00707">
    <property type="entry name" value="IF3_C"/>
    <property type="match status" value="1"/>
</dbReference>
<comment type="function">
    <text evidence="4 6">IF-3 binds to the 30S ribosomal subunit and shifts the equilibrium between 70S ribosomes and their 50S and 30S subunits in favor of the free subunits, thus enhancing the availability of 30S subunits on which protein synthesis initiation begins.</text>
</comment>
<evidence type="ECO:0000256" key="4">
    <source>
        <dbReference type="HAMAP-Rule" id="MF_00080"/>
    </source>
</evidence>
<dbReference type="InterPro" id="IPR019815">
    <property type="entry name" value="Translation_initiation_fac_3_C"/>
</dbReference>
<dbReference type="EMBL" id="SOIP01000165">
    <property type="protein sequence ID" value="TET82111.1"/>
    <property type="molecule type" value="Genomic_DNA"/>
</dbReference>
<feature type="domain" description="Translation initiation factor 3 N-terminal" evidence="8">
    <location>
        <begin position="6"/>
        <end position="75"/>
    </location>
</feature>
<reference evidence="11 12" key="1">
    <citation type="submission" date="2019-03" db="EMBL/GenBank/DDBJ databases">
        <title>Metabolic potential of uncultured bacteria and archaea associated with petroleum seepage in deep-sea sediments.</title>
        <authorList>
            <person name="Dong X."/>
            <person name="Hubert C."/>
        </authorList>
    </citation>
    <scope>NUCLEOTIDE SEQUENCE [LARGE SCALE GENOMIC DNA]</scope>
    <source>
        <strain evidence="10">E29_bin36</strain>
        <strain evidence="9">E44_bin18</strain>
    </source>
</reference>
<evidence type="ECO:0000313" key="11">
    <source>
        <dbReference type="Proteomes" id="UP000315525"/>
    </source>
</evidence>
<dbReference type="InterPro" id="IPR019813">
    <property type="entry name" value="Translation_initiation_fac3_CS"/>
</dbReference>
<dbReference type="GO" id="GO:0032790">
    <property type="term" value="P:ribosome disassembly"/>
    <property type="evidence" value="ECO:0007669"/>
    <property type="project" value="TreeGrafter"/>
</dbReference>
<dbReference type="Proteomes" id="UP000315534">
    <property type="component" value="Unassembled WGS sequence"/>
</dbReference>
<dbReference type="InterPro" id="IPR001288">
    <property type="entry name" value="Translation_initiation_fac_3"/>
</dbReference>
<name>A0A523UV65_UNCT6</name>